<dbReference type="InterPro" id="IPR005790">
    <property type="entry name" value="DNA_polIII_delta"/>
</dbReference>
<keyword evidence="3 11" id="KW-0808">Transferase</keyword>
<dbReference type="InterPro" id="IPR027417">
    <property type="entry name" value="P-loop_NTPase"/>
</dbReference>
<evidence type="ECO:0000256" key="3">
    <source>
        <dbReference type="ARBA" id="ARBA00022679"/>
    </source>
</evidence>
<dbReference type="RefSeq" id="WP_011111728.1">
    <property type="nucleotide sequence ID" value="NC_004757.1"/>
</dbReference>
<evidence type="ECO:0000256" key="6">
    <source>
        <dbReference type="ARBA" id="ARBA00022932"/>
    </source>
</evidence>
<evidence type="ECO:0000256" key="2">
    <source>
        <dbReference type="ARBA" id="ARBA00017703"/>
    </source>
</evidence>
<dbReference type="SUPFAM" id="SSF52540">
    <property type="entry name" value="P-loop containing nucleoside triphosphate hydrolases"/>
    <property type="match status" value="1"/>
</dbReference>
<dbReference type="Proteomes" id="UP000001416">
    <property type="component" value="Chromosome"/>
</dbReference>
<accession>Q82VF3</accession>
<reference evidence="11 12" key="1">
    <citation type="journal article" date="2003" name="J. Bacteriol.">
        <title>Complete genome sequence of the ammonia-oxidizing bacterium and obligate chemolithoautotroph Nitrosomonas europaea.</title>
        <authorList>
            <person name="Chain P."/>
            <person name="Lamerdin J."/>
            <person name="Larimer F."/>
            <person name="Regala W."/>
            <person name="Land M."/>
            <person name="Hauser L."/>
            <person name="Hooper A."/>
            <person name="Klotz M."/>
            <person name="Norton J."/>
            <person name="Sayavedra-Soto L."/>
            <person name="Arciero D."/>
            <person name="Hommes N."/>
            <person name="Whittaker M."/>
            <person name="Arp D."/>
        </authorList>
    </citation>
    <scope>NUCLEOTIDE SEQUENCE [LARGE SCALE GENOMIC DNA]</scope>
    <source>
        <strain evidence="12">ATCC 19718 / CIP 103999 / KCTC 2705 / NBRC 14298</strain>
    </source>
</reference>
<dbReference type="Pfam" id="PF21694">
    <property type="entry name" value="DNA_pol3_delta_C"/>
    <property type="match status" value="1"/>
</dbReference>
<dbReference type="eggNOG" id="COG1466">
    <property type="taxonomic scope" value="Bacteria"/>
</dbReference>
<dbReference type="InterPro" id="IPR008921">
    <property type="entry name" value="DNA_pol3_clamp-load_cplx_C"/>
</dbReference>
<dbReference type="HOGENOM" id="CLU_044694_0_0_4"/>
<dbReference type="GeneID" id="87104314"/>
<evidence type="ECO:0000256" key="5">
    <source>
        <dbReference type="ARBA" id="ARBA00022705"/>
    </source>
</evidence>
<dbReference type="GO" id="GO:0003887">
    <property type="term" value="F:DNA-directed DNA polymerase activity"/>
    <property type="evidence" value="ECO:0007669"/>
    <property type="project" value="UniProtKB-KW"/>
</dbReference>
<evidence type="ECO:0000313" key="11">
    <source>
        <dbReference type="EMBL" id="CAD85048.1"/>
    </source>
</evidence>
<feature type="domain" description="DNA polymerase III delta subunit-like C-terminal" evidence="10">
    <location>
        <begin position="213"/>
        <end position="316"/>
    </location>
</feature>
<protein>
    <recommendedName>
        <fullName evidence="2">DNA polymerase III subunit delta</fullName>
        <ecNumber evidence="1">2.7.7.7</ecNumber>
    </recommendedName>
</protein>
<dbReference type="Pfam" id="PF06144">
    <property type="entry name" value="DNA_pol3_delta"/>
    <property type="match status" value="1"/>
</dbReference>
<dbReference type="GO" id="GO:0009360">
    <property type="term" value="C:DNA polymerase III complex"/>
    <property type="evidence" value="ECO:0007669"/>
    <property type="project" value="InterPro"/>
</dbReference>
<keyword evidence="12" id="KW-1185">Reference proteome</keyword>
<dbReference type="STRING" id="228410.NE1137"/>
<dbReference type="InterPro" id="IPR048466">
    <property type="entry name" value="DNA_pol3_delta-like_C"/>
</dbReference>
<evidence type="ECO:0000256" key="1">
    <source>
        <dbReference type="ARBA" id="ARBA00012417"/>
    </source>
</evidence>
<keyword evidence="5" id="KW-0235">DNA replication</keyword>
<keyword evidence="4 11" id="KW-0548">Nucleotidyltransferase</keyword>
<name>Q82VF3_NITEU</name>
<dbReference type="PhylomeDB" id="Q82VF3"/>
<evidence type="ECO:0000313" key="12">
    <source>
        <dbReference type="Proteomes" id="UP000001416"/>
    </source>
</evidence>
<dbReference type="GO" id="GO:0006261">
    <property type="term" value="P:DNA-templated DNA replication"/>
    <property type="evidence" value="ECO:0007669"/>
    <property type="project" value="TreeGrafter"/>
</dbReference>
<gene>
    <name evidence="11" type="primary">holA</name>
    <name evidence="11" type="ordered locus">NE1137</name>
</gene>
<dbReference type="Gene3D" id="3.40.50.300">
    <property type="entry name" value="P-loop containing nucleotide triphosphate hydrolases"/>
    <property type="match status" value="1"/>
</dbReference>
<dbReference type="PANTHER" id="PTHR34388:SF1">
    <property type="entry name" value="DNA POLYMERASE III SUBUNIT DELTA"/>
    <property type="match status" value="1"/>
</dbReference>
<evidence type="ECO:0000256" key="8">
    <source>
        <dbReference type="ARBA" id="ARBA00049244"/>
    </source>
</evidence>
<dbReference type="AlphaFoldDB" id="Q82VF3"/>
<sequence length="356" mass="40478">MRLDPEHLARQLDGSIAPLYVVLGDELLLVMEAVDGIRAYVRGQGYTERTILTADQRFDWMNLFQWGRQSSLFSERRMLDLRIPSGKPGREGGVAIETFCRELPRDTVTVVTLPEIDKQGRASKWFKALEQAGQVIEVKPVGRDRLAHWIKQRLDRQNQMIDQDTLQFFAGKVEGNLLAAHQEIHKLGLLYPPGRLTFEQVKNAILDVTRFDVLQLPETMLTADMVRYRHILEGLQGEGVAPPLILAILSEQIRLLIKIHLLKNSSRGMTIEQAMTALRIWPARQKLMMGAIQRIRYPLLVQALLQAAVIDRIIKGVEQGDIWEELLNLGICFAADSSFKIIGRKDLSFIINLSLK</sequence>
<dbReference type="PANTHER" id="PTHR34388">
    <property type="entry name" value="DNA POLYMERASE III SUBUNIT DELTA"/>
    <property type="match status" value="1"/>
</dbReference>
<evidence type="ECO:0000259" key="9">
    <source>
        <dbReference type="Pfam" id="PF06144"/>
    </source>
</evidence>
<dbReference type="CDD" id="cd18138">
    <property type="entry name" value="HLD_clamp_pol_III_delta"/>
    <property type="match status" value="1"/>
</dbReference>
<dbReference type="InterPro" id="IPR010372">
    <property type="entry name" value="DNA_pol3_delta_N"/>
</dbReference>
<dbReference type="EMBL" id="AL954747">
    <property type="protein sequence ID" value="CAD85048.1"/>
    <property type="molecule type" value="Genomic_DNA"/>
</dbReference>
<dbReference type="Gene3D" id="1.20.272.10">
    <property type="match status" value="1"/>
</dbReference>
<dbReference type="KEGG" id="neu:NE1137"/>
<comment type="similarity">
    <text evidence="7">Belongs to the DNA polymerase HolA subunit family.</text>
</comment>
<proteinExistence type="inferred from homology"/>
<dbReference type="SUPFAM" id="SSF48019">
    <property type="entry name" value="post-AAA+ oligomerization domain-like"/>
    <property type="match status" value="1"/>
</dbReference>
<dbReference type="OrthoDB" id="9770982at2"/>
<comment type="catalytic activity">
    <reaction evidence="8">
        <text>DNA(n) + a 2'-deoxyribonucleoside 5'-triphosphate = DNA(n+1) + diphosphate</text>
        <dbReference type="Rhea" id="RHEA:22508"/>
        <dbReference type="Rhea" id="RHEA-COMP:17339"/>
        <dbReference type="Rhea" id="RHEA-COMP:17340"/>
        <dbReference type="ChEBI" id="CHEBI:33019"/>
        <dbReference type="ChEBI" id="CHEBI:61560"/>
        <dbReference type="ChEBI" id="CHEBI:173112"/>
        <dbReference type="EC" id="2.7.7.7"/>
    </reaction>
</comment>
<dbReference type="NCBIfam" id="TIGR01128">
    <property type="entry name" value="holA"/>
    <property type="match status" value="1"/>
</dbReference>
<evidence type="ECO:0000259" key="10">
    <source>
        <dbReference type="Pfam" id="PF21694"/>
    </source>
</evidence>
<keyword evidence="6" id="KW-0239">DNA-directed DNA polymerase</keyword>
<organism evidence="11 12">
    <name type="scientific">Nitrosomonas europaea (strain ATCC 19718 / CIP 103999 / KCTC 2705 / NBRC 14298)</name>
    <dbReference type="NCBI Taxonomy" id="228410"/>
    <lineage>
        <taxon>Bacteria</taxon>
        <taxon>Pseudomonadati</taxon>
        <taxon>Pseudomonadota</taxon>
        <taxon>Betaproteobacteria</taxon>
        <taxon>Nitrosomonadales</taxon>
        <taxon>Nitrosomonadaceae</taxon>
        <taxon>Nitrosomonas</taxon>
    </lineage>
</organism>
<dbReference type="EC" id="2.7.7.7" evidence="1"/>
<evidence type="ECO:0000256" key="7">
    <source>
        <dbReference type="ARBA" id="ARBA00034754"/>
    </source>
</evidence>
<dbReference type="GO" id="GO:0003677">
    <property type="term" value="F:DNA binding"/>
    <property type="evidence" value="ECO:0007669"/>
    <property type="project" value="InterPro"/>
</dbReference>
<dbReference type="Gene3D" id="1.10.8.60">
    <property type="match status" value="1"/>
</dbReference>
<evidence type="ECO:0000256" key="4">
    <source>
        <dbReference type="ARBA" id="ARBA00022695"/>
    </source>
</evidence>
<feature type="domain" description="DNA polymerase III delta N-terminal" evidence="9">
    <location>
        <begin position="20"/>
        <end position="138"/>
    </location>
</feature>